<feature type="repeat" description="ANK" evidence="3">
    <location>
        <begin position="99"/>
        <end position="133"/>
    </location>
</feature>
<dbReference type="Gene3D" id="1.25.40.20">
    <property type="entry name" value="Ankyrin repeat-containing domain"/>
    <property type="match status" value="2"/>
</dbReference>
<dbReference type="Pfam" id="PF00023">
    <property type="entry name" value="Ank"/>
    <property type="match status" value="2"/>
</dbReference>
<dbReference type="SUPFAM" id="SSF48403">
    <property type="entry name" value="Ankyrin repeat"/>
    <property type="match status" value="1"/>
</dbReference>
<dbReference type="EMBL" id="KV744952">
    <property type="protein sequence ID" value="OCK80629.1"/>
    <property type="molecule type" value="Genomic_DNA"/>
</dbReference>
<feature type="non-terminal residue" evidence="4">
    <location>
        <position position="164"/>
    </location>
</feature>
<accession>A0A8E2JG19</accession>
<evidence type="ECO:0000256" key="1">
    <source>
        <dbReference type="ARBA" id="ARBA00022737"/>
    </source>
</evidence>
<dbReference type="AlphaFoldDB" id="A0A8E2JG19"/>
<dbReference type="PANTHER" id="PTHR24189:SF50">
    <property type="entry name" value="ANKYRIN REPEAT AND SOCS BOX PROTEIN 2"/>
    <property type="match status" value="1"/>
</dbReference>
<feature type="repeat" description="ANK" evidence="3">
    <location>
        <begin position="64"/>
        <end position="98"/>
    </location>
</feature>
<feature type="non-terminal residue" evidence="4">
    <location>
        <position position="1"/>
    </location>
</feature>
<dbReference type="InterPro" id="IPR036770">
    <property type="entry name" value="Ankyrin_rpt-contain_sf"/>
</dbReference>
<dbReference type="PANTHER" id="PTHR24189">
    <property type="entry name" value="MYOTROPHIN"/>
    <property type="match status" value="1"/>
</dbReference>
<name>A0A8E2JG19_9PEZI</name>
<dbReference type="Pfam" id="PF12796">
    <property type="entry name" value="Ank_2"/>
    <property type="match status" value="1"/>
</dbReference>
<evidence type="ECO:0000313" key="5">
    <source>
        <dbReference type="Proteomes" id="UP000250266"/>
    </source>
</evidence>
<dbReference type="SMART" id="SM00248">
    <property type="entry name" value="ANK"/>
    <property type="match status" value="5"/>
</dbReference>
<feature type="repeat" description="ANK" evidence="3">
    <location>
        <begin position="31"/>
        <end position="63"/>
    </location>
</feature>
<dbReference type="InterPro" id="IPR050745">
    <property type="entry name" value="Multifunctional_regulatory"/>
</dbReference>
<evidence type="ECO:0000256" key="3">
    <source>
        <dbReference type="PROSITE-ProRule" id="PRU00023"/>
    </source>
</evidence>
<keyword evidence="1" id="KW-0677">Repeat</keyword>
<dbReference type="Proteomes" id="UP000250266">
    <property type="component" value="Unassembled WGS sequence"/>
</dbReference>
<proteinExistence type="predicted"/>
<dbReference type="InterPro" id="IPR002110">
    <property type="entry name" value="Ankyrin_rpt"/>
</dbReference>
<evidence type="ECO:0000313" key="4">
    <source>
        <dbReference type="EMBL" id="OCK80629.1"/>
    </source>
</evidence>
<dbReference type="OrthoDB" id="195446at2759"/>
<dbReference type="PROSITE" id="PS50297">
    <property type="entry name" value="ANK_REP_REGION"/>
    <property type="match status" value="4"/>
</dbReference>
<feature type="repeat" description="ANK" evidence="3">
    <location>
        <begin position="134"/>
        <end position="164"/>
    </location>
</feature>
<gene>
    <name evidence="4" type="ORF">K432DRAFT_260309</name>
</gene>
<protein>
    <submittedName>
        <fullName evidence="4">Ankyrin</fullName>
    </submittedName>
</protein>
<reference evidence="4 5" key="1">
    <citation type="journal article" date="2016" name="Nat. Commun.">
        <title>Ectomycorrhizal ecology is imprinted in the genome of the dominant symbiotic fungus Cenococcum geophilum.</title>
        <authorList>
            <consortium name="DOE Joint Genome Institute"/>
            <person name="Peter M."/>
            <person name="Kohler A."/>
            <person name="Ohm R.A."/>
            <person name="Kuo A."/>
            <person name="Krutzmann J."/>
            <person name="Morin E."/>
            <person name="Arend M."/>
            <person name="Barry K.W."/>
            <person name="Binder M."/>
            <person name="Choi C."/>
            <person name="Clum A."/>
            <person name="Copeland A."/>
            <person name="Grisel N."/>
            <person name="Haridas S."/>
            <person name="Kipfer T."/>
            <person name="LaButti K."/>
            <person name="Lindquist E."/>
            <person name="Lipzen A."/>
            <person name="Maire R."/>
            <person name="Meier B."/>
            <person name="Mihaltcheva S."/>
            <person name="Molinier V."/>
            <person name="Murat C."/>
            <person name="Poggeler S."/>
            <person name="Quandt C.A."/>
            <person name="Sperisen C."/>
            <person name="Tritt A."/>
            <person name="Tisserant E."/>
            <person name="Crous P.W."/>
            <person name="Henrissat B."/>
            <person name="Nehls U."/>
            <person name="Egli S."/>
            <person name="Spatafora J.W."/>
            <person name="Grigoriev I.V."/>
            <person name="Martin F.M."/>
        </authorList>
    </citation>
    <scope>NUCLEOTIDE SEQUENCE [LARGE SCALE GENOMIC DNA]</scope>
    <source>
        <strain evidence="4 5">CBS 459.81</strain>
    </source>
</reference>
<organism evidence="4 5">
    <name type="scientific">Lepidopterella palustris CBS 459.81</name>
    <dbReference type="NCBI Taxonomy" id="1314670"/>
    <lineage>
        <taxon>Eukaryota</taxon>
        <taxon>Fungi</taxon>
        <taxon>Dikarya</taxon>
        <taxon>Ascomycota</taxon>
        <taxon>Pezizomycotina</taxon>
        <taxon>Dothideomycetes</taxon>
        <taxon>Pleosporomycetidae</taxon>
        <taxon>Mytilinidiales</taxon>
        <taxon>Argynnaceae</taxon>
        <taxon>Lepidopterella</taxon>
    </lineage>
</organism>
<sequence>ALHYCARQGDLSLLRVLVERLQKPVDDVDSKAATPLMVAVQWNRNAVVQYLLNKGASVHAQDKKGWTVLHHAILRKGEDVDLLRSLLERGANVNATNNDKETPLHFTAKYLYNMKNMAEVLLSGGADIEARDIAGRSPLWLAMQKRKYDIVELLLKNKAKVDDT</sequence>
<keyword evidence="2 3" id="KW-0040">ANK repeat</keyword>
<dbReference type="PROSITE" id="PS50088">
    <property type="entry name" value="ANK_REPEAT"/>
    <property type="match status" value="4"/>
</dbReference>
<evidence type="ECO:0000256" key="2">
    <source>
        <dbReference type="ARBA" id="ARBA00023043"/>
    </source>
</evidence>
<keyword evidence="5" id="KW-1185">Reference proteome</keyword>